<accession>A0AC35F7H9</accession>
<sequence>MRFLLAALFLFLLNVQLSYGVGFAPGIYCGYENCYDVIGIDRDAFNKSELSKKYRQLARQFHPDRVKDKTKVEEAEEKFRLVTTAYETLKDDETRGYYDYYLDHPEERYYNYYQYYRMRTAPKVDVRYVILGTVLFISTIQYLSAVQKYSEALKYACTQPKFKNNAFDIAREKNLLEFDPKTGKAKKKQKSGVDIEKVITSIIEENISVSGGYKRASLKDTLAWKIILLPLTFPKWLYYKIGLAWKKHKGVELSKEDKEYLICNNMGITHEQFECLEEAEIEQYFERELWDVDAYAKYKKEKETEEKEKMLNSGRYKQYKRLMKRNAGSTISFLEE</sequence>
<name>A0AC35F7H9_9BILA</name>
<organism evidence="1 2">
    <name type="scientific">Panagrolaimus sp. PS1159</name>
    <dbReference type="NCBI Taxonomy" id="55785"/>
    <lineage>
        <taxon>Eukaryota</taxon>
        <taxon>Metazoa</taxon>
        <taxon>Ecdysozoa</taxon>
        <taxon>Nematoda</taxon>
        <taxon>Chromadorea</taxon>
        <taxon>Rhabditida</taxon>
        <taxon>Tylenchina</taxon>
        <taxon>Panagrolaimomorpha</taxon>
        <taxon>Panagrolaimoidea</taxon>
        <taxon>Panagrolaimidae</taxon>
        <taxon>Panagrolaimus</taxon>
    </lineage>
</organism>
<dbReference type="Proteomes" id="UP000887580">
    <property type="component" value="Unplaced"/>
</dbReference>
<protein>
    <submittedName>
        <fullName evidence="2">J domain-containing protein</fullName>
    </submittedName>
</protein>
<evidence type="ECO:0000313" key="1">
    <source>
        <dbReference type="Proteomes" id="UP000887580"/>
    </source>
</evidence>
<dbReference type="WBParaSite" id="PS1159_v2.g14508.t1">
    <property type="protein sequence ID" value="PS1159_v2.g14508.t1"/>
    <property type="gene ID" value="PS1159_v2.g14508"/>
</dbReference>
<evidence type="ECO:0000313" key="2">
    <source>
        <dbReference type="WBParaSite" id="PS1159_v2.g14508.t1"/>
    </source>
</evidence>
<reference evidence="2" key="1">
    <citation type="submission" date="2022-11" db="UniProtKB">
        <authorList>
            <consortium name="WormBaseParasite"/>
        </authorList>
    </citation>
    <scope>IDENTIFICATION</scope>
</reference>
<proteinExistence type="predicted"/>